<dbReference type="eggNOG" id="ENOG5030WER">
    <property type="taxonomic scope" value="Bacteria"/>
</dbReference>
<proteinExistence type="predicted"/>
<reference evidence="2 3" key="1">
    <citation type="journal article" date="2011" name="Stand. Genomic Sci.">
        <title>Complete genome sequence of Treponema succinifaciens type strain (6091).</title>
        <authorList>
            <person name="Han C."/>
            <person name="Gronow S."/>
            <person name="Teshima H."/>
            <person name="Lapidus A."/>
            <person name="Nolan M."/>
            <person name="Lucas S."/>
            <person name="Hammon N."/>
            <person name="Deshpande S."/>
            <person name="Cheng J.F."/>
            <person name="Zeytun A."/>
            <person name="Tapia R."/>
            <person name="Goodwin L."/>
            <person name="Pitluck S."/>
            <person name="Liolios K."/>
            <person name="Pagani I."/>
            <person name="Ivanova N."/>
            <person name="Mavromatis K."/>
            <person name="Mikhailova N."/>
            <person name="Huntemann M."/>
            <person name="Pati A."/>
            <person name="Chen A."/>
            <person name="Palaniappan K."/>
            <person name="Land M."/>
            <person name="Hauser L."/>
            <person name="Brambilla E.M."/>
            <person name="Rohde M."/>
            <person name="Goker M."/>
            <person name="Woyke T."/>
            <person name="Bristow J."/>
            <person name="Eisen J.A."/>
            <person name="Markowitz V."/>
            <person name="Hugenholtz P."/>
            <person name="Kyrpides N.C."/>
            <person name="Klenk H.P."/>
            <person name="Detter J.C."/>
        </authorList>
    </citation>
    <scope>NUCLEOTIDE SEQUENCE [LARGE SCALE GENOMIC DNA]</scope>
    <source>
        <strain evidence="3">ATCC 33096 / DSM 2489 / 6091</strain>
    </source>
</reference>
<dbReference type="GeneID" id="302999430"/>
<feature type="chain" id="PRO_5003282907" description="DUF5640 domain-containing protein" evidence="1">
    <location>
        <begin position="21"/>
        <end position="124"/>
    </location>
</feature>
<dbReference type="Proteomes" id="UP000006852">
    <property type="component" value="Chromosome"/>
</dbReference>
<keyword evidence="3" id="KW-1185">Reference proteome</keyword>
<dbReference type="EMBL" id="CP002631">
    <property type="protein sequence ID" value="AEB15181.1"/>
    <property type="molecule type" value="Genomic_DNA"/>
</dbReference>
<keyword evidence="1" id="KW-0732">Signal</keyword>
<dbReference type="RefSeq" id="WP_013702433.1">
    <property type="nucleotide sequence ID" value="NC_015385.1"/>
</dbReference>
<name>F2NWJ2_TRES6</name>
<reference evidence="3" key="2">
    <citation type="submission" date="2011-04" db="EMBL/GenBank/DDBJ databases">
        <title>The complete genome of chromosome of Treponema succinifaciens DSM 2489.</title>
        <authorList>
            <person name="Lucas S."/>
            <person name="Copeland A."/>
            <person name="Lapidus A."/>
            <person name="Bruce D."/>
            <person name="Goodwin L."/>
            <person name="Pitluck S."/>
            <person name="Peters L."/>
            <person name="Kyrpides N."/>
            <person name="Mavromatis K."/>
            <person name="Ivanova N."/>
            <person name="Ovchinnikova G."/>
            <person name="Teshima H."/>
            <person name="Detter J.C."/>
            <person name="Tapia R."/>
            <person name="Han C."/>
            <person name="Land M."/>
            <person name="Hauser L."/>
            <person name="Markowitz V."/>
            <person name="Cheng J.-F."/>
            <person name="Hugenholtz P."/>
            <person name="Woyke T."/>
            <person name="Wu D."/>
            <person name="Gronow S."/>
            <person name="Wellnitz S."/>
            <person name="Brambilla E."/>
            <person name="Klenk H.-P."/>
            <person name="Eisen J.A."/>
        </authorList>
    </citation>
    <scope>NUCLEOTIDE SEQUENCE [LARGE SCALE GENOMIC DNA]</scope>
    <source>
        <strain evidence="3">ATCC 33096 / DSM 2489 / 6091</strain>
    </source>
</reference>
<dbReference type="OrthoDB" id="360624at2"/>
<evidence type="ECO:0000313" key="2">
    <source>
        <dbReference type="EMBL" id="AEB15181.1"/>
    </source>
</evidence>
<feature type="signal peptide" evidence="1">
    <location>
        <begin position="1"/>
        <end position="20"/>
    </location>
</feature>
<accession>F2NWJ2</accession>
<dbReference type="AlphaFoldDB" id="F2NWJ2"/>
<dbReference type="KEGG" id="tsu:Tresu_2318"/>
<evidence type="ECO:0008006" key="4">
    <source>
        <dbReference type="Google" id="ProtNLM"/>
    </source>
</evidence>
<gene>
    <name evidence="2" type="ordered locus">Tresu_2318</name>
</gene>
<sequence>MKKIFAIAAVLVMGIAGMFALDLKDIQGTWHDSNWDANWTFNADGKIVLTKASSGETVFTFDDSNVQKFKILPTTSGLSISFDCEETERSYKFTKPITLNADLDMHIDPKWTSEGYDVKIKFQK</sequence>
<dbReference type="HOGENOM" id="CLU_2002898_0_0_12"/>
<protein>
    <recommendedName>
        <fullName evidence="4">DUF5640 domain-containing protein</fullName>
    </recommendedName>
</protein>
<evidence type="ECO:0000256" key="1">
    <source>
        <dbReference type="SAM" id="SignalP"/>
    </source>
</evidence>
<organism evidence="2 3">
    <name type="scientific">Treponema succinifaciens (strain ATCC 33096 / DSM 2489 / 6091)</name>
    <dbReference type="NCBI Taxonomy" id="869209"/>
    <lineage>
        <taxon>Bacteria</taxon>
        <taxon>Pseudomonadati</taxon>
        <taxon>Spirochaetota</taxon>
        <taxon>Spirochaetia</taxon>
        <taxon>Spirochaetales</taxon>
        <taxon>Treponemataceae</taxon>
        <taxon>Treponema</taxon>
    </lineage>
</organism>
<evidence type="ECO:0000313" key="3">
    <source>
        <dbReference type="Proteomes" id="UP000006852"/>
    </source>
</evidence>